<keyword evidence="2 9" id="KW-0808">Transferase</keyword>
<keyword evidence="3 9" id="KW-0548">Nucleotidyltransferase</keyword>
<dbReference type="EMBL" id="JAGTUF010000013">
    <property type="protein sequence ID" value="MBR9972768.1"/>
    <property type="molecule type" value="Genomic_DNA"/>
</dbReference>
<dbReference type="PANTHER" id="PTHR34388">
    <property type="entry name" value="DNA POLYMERASE III SUBUNIT DELTA"/>
    <property type="match status" value="1"/>
</dbReference>
<keyword evidence="5" id="KW-0239">DNA-directed DNA polymerase</keyword>
<dbReference type="Gene3D" id="3.40.50.300">
    <property type="entry name" value="P-loop containing nucleotide triphosphate hydrolases"/>
    <property type="match status" value="1"/>
</dbReference>
<evidence type="ECO:0000256" key="7">
    <source>
        <dbReference type="ARBA" id="ARBA00049244"/>
    </source>
</evidence>
<dbReference type="Gene3D" id="1.10.8.60">
    <property type="match status" value="1"/>
</dbReference>
<dbReference type="EC" id="2.7.7.7" evidence="1"/>
<dbReference type="SUPFAM" id="SSF52540">
    <property type="entry name" value="P-loop containing nucleoside triphosphate hydrolases"/>
    <property type="match status" value="1"/>
</dbReference>
<keyword evidence="4" id="KW-0235">DNA replication</keyword>
<evidence type="ECO:0000256" key="5">
    <source>
        <dbReference type="ARBA" id="ARBA00022932"/>
    </source>
</evidence>
<keyword evidence="10" id="KW-1185">Reference proteome</keyword>
<evidence type="ECO:0000313" key="10">
    <source>
        <dbReference type="Proteomes" id="UP000680714"/>
    </source>
</evidence>
<proteinExistence type="inferred from homology"/>
<organism evidence="9 10">
    <name type="scientific">Magnetospirillum sulfuroxidans</name>
    <dbReference type="NCBI Taxonomy" id="611300"/>
    <lineage>
        <taxon>Bacteria</taxon>
        <taxon>Pseudomonadati</taxon>
        <taxon>Pseudomonadota</taxon>
        <taxon>Alphaproteobacteria</taxon>
        <taxon>Rhodospirillales</taxon>
        <taxon>Rhodospirillaceae</taxon>
        <taxon>Magnetospirillum</taxon>
    </lineage>
</organism>
<evidence type="ECO:0000259" key="8">
    <source>
        <dbReference type="Pfam" id="PF21694"/>
    </source>
</evidence>
<dbReference type="PANTHER" id="PTHR34388:SF1">
    <property type="entry name" value="DNA POLYMERASE III SUBUNIT DELTA"/>
    <property type="match status" value="1"/>
</dbReference>
<evidence type="ECO:0000256" key="3">
    <source>
        <dbReference type="ARBA" id="ARBA00022695"/>
    </source>
</evidence>
<dbReference type="SUPFAM" id="SSF48019">
    <property type="entry name" value="post-AAA+ oligomerization domain-like"/>
    <property type="match status" value="1"/>
</dbReference>
<evidence type="ECO:0000256" key="6">
    <source>
        <dbReference type="ARBA" id="ARBA00034754"/>
    </source>
</evidence>
<dbReference type="Proteomes" id="UP000680714">
    <property type="component" value="Unassembled WGS sequence"/>
</dbReference>
<name>A0ABS5IGD3_9PROT</name>
<evidence type="ECO:0000256" key="1">
    <source>
        <dbReference type="ARBA" id="ARBA00012417"/>
    </source>
</evidence>
<dbReference type="InterPro" id="IPR027417">
    <property type="entry name" value="P-loop_NTPase"/>
</dbReference>
<feature type="domain" description="DNA polymerase III delta subunit-like C-terminal" evidence="8">
    <location>
        <begin position="217"/>
        <end position="332"/>
    </location>
</feature>
<evidence type="ECO:0000313" key="9">
    <source>
        <dbReference type="EMBL" id="MBR9972768.1"/>
    </source>
</evidence>
<dbReference type="RefSeq" id="WP_211549850.1">
    <property type="nucleotide sequence ID" value="NZ_JAGTUF010000013.1"/>
</dbReference>
<dbReference type="InterPro" id="IPR008921">
    <property type="entry name" value="DNA_pol3_clamp-load_cplx_C"/>
</dbReference>
<comment type="caution">
    <text evidence="9">The sequence shown here is derived from an EMBL/GenBank/DDBJ whole genome shotgun (WGS) entry which is preliminary data.</text>
</comment>
<comment type="catalytic activity">
    <reaction evidence="7">
        <text>DNA(n) + a 2'-deoxyribonucleoside 5'-triphosphate = DNA(n+1) + diphosphate</text>
        <dbReference type="Rhea" id="RHEA:22508"/>
        <dbReference type="Rhea" id="RHEA-COMP:17339"/>
        <dbReference type="Rhea" id="RHEA-COMP:17340"/>
        <dbReference type="ChEBI" id="CHEBI:33019"/>
        <dbReference type="ChEBI" id="CHEBI:61560"/>
        <dbReference type="ChEBI" id="CHEBI:173112"/>
        <dbReference type="EC" id="2.7.7.7"/>
    </reaction>
</comment>
<dbReference type="Gene3D" id="1.20.272.10">
    <property type="match status" value="1"/>
</dbReference>
<dbReference type="InterPro" id="IPR005790">
    <property type="entry name" value="DNA_polIII_delta"/>
</dbReference>
<evidence type="ECO:0000256" key="2">
    <source>
        <dbReference type="ARBA" id="ARBA00022679"/>
    </source>
</evidence>
<reference evidence="9 10" key="1">
    <citation type="submission" date="2021-04" db="EMBL/GenBank/DDBJ databases">
        <title>Magnetospirillum sulfuroxidans sp. nov., a facultative chemolithoautotrophic sulfur-oxidizing alphaproteobacterium isolated from freshwater sediment and proposals for Paramagetospirillum gen. nov., and Magnetospirillaceae fam. nov.</title>
        <authorList>
            <person name="Koziaeva V."/>
            <person name="Geelhoed J.S."/>
            <person name="Sorokin D.Y."/>
            <person name="Grouzdev D.S."/>
        </authorList>
    </citation>
    <scope>NUCLEOTIDE SEQUENCE [LARGE SCALE GENOMIC DNA]</scope>
    <source>
        <strain evidence="9 10">J10</strain>
    </source>
</reference>
<gene>
    <name evidence="9" type="ORF">KEC16_13670</name>
</gene>
<accession>A0ABS5IGD3</accession>
<dbReference type="InterPro" id="IPR048466">
    <property type="entry name" value="DNA_pol3_delta-like_C"/>
</dbReference>
<dbReference type="GO" id="GO:0003887">
    <property type="term" value="F:DNA-directed DNA polymerase activity"/>
    <property type="evidence" value="ECO:0007669"/>
    <property type="project" value="UniProtKB-EC"/>
</dbReference>
<sequence>MKLSGQKAEAFLRAPDPAMRAILVFGPDNGLVRERAVKLAKTVLSDLNDPFRVAELTPAALKDDPARLADEAAAMALTGGRRVVMLRDGGDTVSSLFQSFLANPVGDALVVVEAGELGPRSSLRKLFEGASNAAALACYGDEGASLQQVIAEELKTNQLTAEPEAMAFLMDHLGGDRRLTRSELQKLALYMGAPGRVSLDDALACIGDTAALSMDDLAMATAEGDHATAQRVLDRLFRESTHAVAVLRALSRHFQRLHLAAGIMAQGKSSEQAMNALKPPVIFKAVDRFRRQLSRWPADRVGQALERLIEAETECKTTGMPAEEICSRAIMQLCRAAGRPK</sequence>
<dbReference type="Pfam" id="PF21694">
    <property type="entry name" value="DNA_pol3_delta_C"/>
    <property type="match status" value="1"/>
</dbReference>
<protein>
    <recommendedName>
        <fullName evidence="1">DNA-directed DNA polymerase</fullName>
        <ecNumber evidence="1">2.7.7.7</ecNumber>
    </recommendedName>
</protein>
<comment type="similarity">
    <text evidence="6">Belongs to the DNA polymerase HolA subunit family.</text>
</comment>
<dbReference type="NCBIfam" id="TIGR01128">
    <property type="entry name" value="holA"/>
    <property type="match status" value="1"/>
</dbReference>
<evidence type="ECO:0000256" key="4">
    <source>
        <dbReference type="ARBA" id="ARBA00022705"/>
    </source>
</evidence>